<protein>
    <recommendedName>
        <fullName evidence="7">Acyl-CoA thioesterase II</fullName>
    </recommendedName>
</protein>
<dbReference type="InterPro" id="IPR042171">
    <property type="entry name" value="Acyl-CoA_hotdog"/>
</dbReference>
<dbReference type="PANTHER" id="PTHR11066:SF35">
    <property type="entry name" value="ACYL-COA THIOESTERASE II"/>
    <property type="match status" value="1"/>
</dbReference>
<evidence type="ECO:0000256" key="2">
    <source>
        <dbReference type="ARBA" id="ARBA00022801"/>
    </source>
</evidence>
<keyword evidence="2" id="KW-0378">Hydrolase</keyword>
<comment type="caution">
    <text evidence="5">The sequence shown here is derived from an EMBL/GenBank/DDBJ whole genome shotgun (WGS) entry which is preliminary data.</text>
</comment>
<evidence type="ECO:0000313" key="5">
    <source>
        <dbReference type="EMBL" id="CAK7275379.1"/>
    </source>
</evidence>
<dbReference type="SUPFAM" id="SSF54637">
    <property type="entry name" value="Thioesterase/thiol ester dehydrase-isomerase"/>
    <property type="match status" value="2"/>
</dbReference>
<dbReference type="Pfam" id="PF13622">
    <property type="entry name" value="4HBT_3"/>
    <property type="match status" value="1"/>
</dbReference>
<keyword evidence="6" id="KW-1185">Reference proteome</keyword>
<evidence type="ECO:0008006" key="7">
    <source>
        <dbReference type="Google" id="ProtNLM"/>
    </source>
</evidence>
<gene>
    <name evidence="5" type="ORF">SEPCBS119000_006663</name>
</gene>
<dbReference type="CDD" id="cd03445">
    <property type="entry name" value="Thioesterase_II_repeat2"/>
    <property type="match status" value="1"/>
</dbReference>
<evidence type="ECO:0000259" key="3">
    <source>
        <dbReference type="Pfam" id="PF13622"/>
    </source>
</evidence>
<dbReference type="Proteomes" id="UP001642502">
    <property type="component" value="Unassembled WGS sequence"/>
</dbReference>
<dbReference type="Gene3D" id="2.40.160.210">
    <property type="entry name" value="Acyl-CoA thioesterase, double hotdog domain"/>
    <property type="match status" value="1"/>
</dbReference>
<dbReference type="EMBL" id="CAWUON010000208">
    <property type="protein sequence ID" value="CAK7275379.1"/>
    <property type="molecule type" value="Genomic_DNA"/>
</dbReference>
<comment type="similarity">
    <text evidence="1">Belongs to the C/M/P thioester hydrolase family.</text>
</comment>
<dbReference type="InterPro" id="IPR003703">
    <property type="entry name" value="Acyl_CoA_thio"/>
</dbReference>
<dbReference type="InterPro" id="IPR049449">
    <property type="entry name" value="TesB_ACOT8-like_N"/>
</dbReference>
<organism evidence="5 6">
    <name type="scientific">Sporothrix epigloea</name>
    <dbReference type="NCBI Taxonomy" id="1892477"/>
    <lineage>
        <taxon>Eukaryota</taxon>
        <taxon>Fungi</taxon>
        <taxon>Dikarya</taxon>
        <taxon>Ascomycota</taxon>
        <taxon>Pezizomycotina</taxon>
        <taxon>Sordariomycetes</taxon>
        <taxon>Sordariomycetidae</taxon>
        <taxon>Ophiostomatales</taxon>
        <taxon>Ophiostomataceae</taxon>
        <taxon>Sporothrix</taxon>
    </lineage>
</organism>
<dbReference type="Pfam" id="PF20789">
    <property type="entry name" value="4HBT_3C"/>
    <property type="match status" value="1"/>
</dbReference>
<feature type="domain" description="Acyl-CoA thioesterase-like C-terminal" evidence="4">
    <location>
        <begin position="215"/>
        <end position="325"/>
    </location>
</feature>
<sequence>MNFQKQSFAPTLAEQVSVKPVGTDDGSLFESVYCPIRMGNAAPIAYGGFTLGVAVAAAAQTVPSTHKLYSVLGHYLGPASTSSPVRIQIHRTRDTKSFATRRAQVTQDHNGQQRTCLEVLLDFHVVEDALFRYSEPPAYPLDAARPEDGISWEAQVAKHVANKTISRKVAAVADMAFAPSEAFFEGRGVPEGVSSQNLLGIAKTAKTTQDDLPITSKWSSVWQRMRGDRQAAASDAAQWACLAFIMDGALSFLPLTHSNRFLDDAGACSSLDIALRVFQPHVDLSQWHLRQAMTKTADAGRTYSENVLWDEQGRMVASMTQQSIMRAPSRPRSKM</sequence>
<dbReference type="InterPro" id="IPR049450">
    <property type="entry name" value="ACOT8-like_C"/>
</dbReference>
<dbReference type="InterPro" id="IPR029069">
    <property type="entry name" value="HotDog_dom_sf"/>
</dbReference>
<evidence type="ECO:0000256" key="1">
    <source>
        <dbReference type="ARBA" id="ARBA00006538"/>
    </source>
</evidence>
<name>A0ABP0E464_9PEZI</name>
<proteinExistence type="inferred from homology"/>
<accession>A0ABP0E464</accession>
<feature type="domain" description="Acyl-CoA thioesterase-like N-terminal HotDog" evidence="3">
    <location>
        <begin position="37"/>
        <end position="123"/>
    </location>
</feature>
<dbReference type="PANTHER" id="PTHR11066">
    <property type="entry name" value="ACYL-COA THIOESTERASE"/>
    <property type="match status" value="1"/>
</dbReference>
<reference evidence="5 6" key="1">
    <citation type="submission" date="2024-01" db="EMBL/GenBank/DDBJ databases">
        <authorList>
            <person name="Allen C."/>
            <person name="Tagirdzhanova G."/>
        </authorList>
    </citation>
    <scope>NUCLEOTIDE SEQUENCE [LARGE SCALE GENOMIC DNA]</scope>
    <source>
        <strain evidence="5 6">CBS 119000</strain>
    </source>
</reference>
<evidence type="ECO:0000259" key="4">
    <source>
        <dbReference type="Pfam" id="PF20789"/>
    </source>
</evidence>
<dbReference type="CDD" id="cd03444">
    <property type="entry name" value="Thioesterase_II_repeat1"/>
    <property type="match status" value="1"/>
</dbReference>
<evidence type="ECO:0000313" key="6">
    <source>
        <dbReference type="Proteomes" id="UP001642502"/>
    </source>
</evidence>